<feature type="active site" description="Proton donor" evidence="3">
    <location>
        <position position="169"/>
    </location>
</feature>
<evidence type="ECO:0000313" key="5">
    <source>
        <dbReference type="Proteomes" id="UP001146793"/>
    </source>
</evidence>
<accession>A0AAV7ZJH5</accession>
<dbReference type="AlphaFoldDB" id="A0AAV7ZJH5"/>
<evidence type="ECO:0000256" key="2">
    <source>
        <dbReference type="ARBA" id="ARBA00022801"/>
    </source>
</evidence>
<gene>
    <name evidence="4" type="ORF">M0812_13326</name>
</gene>
<dbReference type="Pfam" id="PF19420">
    <property type="entry name" value="DDAH_eukar"/>
    <property type="match status" value="1"/>
</dbReference>
<organism evidence="4 5">
    <name type="scientific">Anaeramoeba flamelloides</name>
    <dbReference type="NCBI Taxonomy" id="1746091"/>
    <lineage>
        <taxon>Eukaryota</taxon>
        <taxon>Metamonada</taxon>
        <taxon>Anaeramoebidae</taxon>
        <taxon>Anaeramoeba</taxon>
    </lineage>
</organism>
<dbReference type="GO" id="GO:0000052">
    <property type="term" value="P:citrulline metabolic process"/>
    <property type="evidence" value="ECO:0007669"/>
    <property type="project" value="TreeGrafter"/>
</dbReference>
<dbReference type="GO" id="GO:0006525">
    <property type="term" value="P:arginine metabolic process"/>
    <property type="evidence" value="ECO:0007669"/>
    <property type="project" value="TreeGrafter"/>
</dbReference>
<protein>
    <recommendedName>
        <fullName evidence="6">Dimethylargininase</fullName>
    </recommendedName>
</protein>
<name>A0AAV7ZJH5_9EUKA</name>
<dbReference type="EMBL" id="JANTQA010000029">
    <property type="protein sequence ID" value="KAJ3441319.1"/>
    <property type="molecule type" value="Genomic_DNA"/>
</dbReference>
<dbReference type="PANTHER" id="PTHR12737">
    <property type="entry name" value="DIMETHYLARGININE DIMETHYLAMINOHYDROLASE"/>
    <property type="match status" value="1"/>
</dbReference>
<feature type="active site" description="Nucleophile" evidence="3">
    <location>
        <position position="256"/>
    </location>
</feature>
<reference evidence="4" key="1">
    <citation type="submission" date="2022-08" db="EMBL/GenBank/DDBJ databases">
        <title>Novel sulphate-reducing endosymbionts in the free-living metamonad Anaeramoeba.</title>
        <authorList>
            <person name="Jerlstrom-Hultqvist J."/>
            <person name="Cepicka I."/>
            <person name="Gallot-Lavallee L."/>
            <person name="Salas-Leiva D."/>
            <person name="Curtis B.A."/>
            <person name="Zahonova K."/>
            <person name="Pipaliya S."/>
            <person name="Dacks J."/>
            <person name="Roger A.J."/>
        </authorList>
    </citation>
    <scope>NUCLEOTIDE SEQUENCE</scope>
    <source>
        <strain evidence="4">Busselton2</strain>
    </source>
</reference>
<dbReference type="GO" id="GO:0016403">
    <property type="term" value="F:dimethylargininase activity"/>
    <property type="evidence" value="ECO:0007669"/>
    <property type="project" value="TreeGrafter"/>
</dbReference>
<dbReference type="PANTHER" id="PTHR12737:SF9">
    <property type="entry name" value="DIMETHYLARGININASE"/>
    <property type="match status" value="1"/>
</dbReference>
<dbReference type="GO" id="GO:0016597">
    <property type="term" value="F:amino acid binding"/>
    <property type="evidence" value="ECO:0007669"/>
    <property type="project" value="TreeGrafter"/>
</dbReference>
<dbReference type="Gene3D" id="3.75.10.10">
    <property type="entry name" value="L-arginine/glycine Amidinotransferase, Chain A"/>
    <property type="match status" value="1"/>
</dbReference>
<dbReference type="InterPro" id="IPR033199">
    <property type="entry name" value="DDAH-like"/>
</dbReference>
<dbReference type="GO" id="GO:0045429">
    <property type="term" value="P:positive regulation of nitric oxide biosynthetic process"/>
    <property type="evidence" value="ECO:0007669"/>
    <property type="project" value="TreeGrafter"/>
</dbReference>
<evidence type="ECO:0000313" key="4">
    <source>
        <dbReference type="EMBL" id="KAJ3441319.1"/>
    </source>
</evidence>
<dbReference type="Proteomes" id="UP001146793">
    <property type="component" value="Unassembled WGS sequence"/>
</dbReference>
<comment type="similarity">
    <text evidence="1">Belongs to the DDAH family.</text>
</comment>
<evidence type="ECO:0000256" key="1">
    <source>
        <dbReference type="ARBA" id="ARBA00008532"/>
    </source>
</evidence>
<sequence>MENHLLPPIRNILSRKPCRNFASGLTTSNLGPPDYDKAMVQYDKYIESLKNMDLNVKVLCEDESLPDGHFVEDPLIVYKNLVFVCKSGNVGRRGEEDKLLKEFKDFQIVTIEDELAFIDGGDVLFCADRVLVGLSERTNQKGIDALAKALKTVQSDIKVVSVPISGKIHLKSGLTELYPNVLLRDPGLTIDTDLTWATVITLPEEEGYASDVMPINDTIFIVKGYPTVLKAAKKYYQKVVALDMSEFQKMDGGLTCLSLRY</sequence>
<proteinExistence type="inferred from homology"/>
<keyword evidence="2" id="KW-0378">Hydrolase</keyword>
<evidence type="ECO:0000256" key="3">
    <source>
        <dbReference type="PIRSR" id="PIRSR633199-1"/>
    </source>
</evidence>
<dbReference type="SUPFAM" id="SSF55909">
    <property type="entry name" value="Pentein"/>
    <property type="match status" value="1"/>
</dbReference>
<evidence type="ECO:0008006" key="6">
    <source>
        <dbReference type="Google" id="ProtNLM"/>
    </source>
</evidence>
<comment type="caution">
    <text evidence="4">The sequence shown here is derived from an EMBL/GenBank/DDBJ whole genome shotgun (WGS) entry which is preliminary data.</text>
</comment>